<dbReference type="GO" id="GO:0000155">
    <property type="term" value="F:phosphorelay sensor kinase activity"/>
    <property type="evidence" value="ECO:0007669"/>
    <property type="project" value="InterPro"/>
</dbReference>
<dbReference type="Gene3D" id="3.40.50.2300">
    <property type="match status" value="1"/>
</dbReference>
<dbReference type="SUPFAM" id="SSF52172">
    <property type="entry name" value="CheY-like"/>
    <property type="match status" value="1"/>
</dbReference>
<dbReference type="Proteomes" id="UP000187266">
    <property type="component" value="Chromosome"/>
</dbReference>
<feature type="domain" description="Response regulatory" evidence="4">
    <location>
        <begin position="131"/>
        <end position="269"/>
    </location>
</feature>
<dbReference type="InterPro" id="IPR003661">
    <property type="entry name" value="HisK_dim/P_dom"/>
</dbReference>
<evidence type="ECO:0000313" key="5">
    <source>
        <dbReference type="EMBL" id="APX90347.1"/>
    </source>
</evidence>
<dbReference type="CDD" id="cd00156">
    <property type="entry name" value="REC"/>
    <property type="match status" value="1"/>
</dbReference>
<dbReference type="STRING" id="1267768.BV394_11915"/>
<organism evidence="5 6">
    <name type="scientific">Brevirhabdus pacifica</name>
    <dbReference type="NCBI Taxonomy" id="1267768"/>
    <lineage>
        <taxon>Bacteria</taxon>
        <taxon>Pseudomonadati</taxon>
        <taxon>Pseudomonadota</taxon>
        <taxon>Alphaproteobacteria</taxon>
        <taxon>Rhodobacterales</taxon>
        <taxon>Paracoccaceae</taxon>
        <taxon>Brevirhabdus</taxon>
    </lineage>
</organism>
<evidence type="ECO:0000256" key="1">
    <source>
        <dbReference type="ARBA" id="ARBA00000085"/>
    </source>
</evidence>
<evidence type="ECO:0000259" key="4">
    <source>
        <dbReference type="PROSITE" id="PS50110"/>
    </source>
</evidence>
<protein>
    <recommendedName>
        <fullName evidence="2">histidine kinase</fullName>
        <ecNumber evidence="2">2.7.13.3</ecNumber>
    </recommendedName>
</protein>
<feature type="modified residue" description="4-aspartylphosphate" evidence="3">
    <location>
        <position position="181"/>
    </location>
</feature>
<sequence>MTDELQTRDVNVHDLNNMLAAIMISATIVERESEAPGMAHRHAGHILDMTRNAVRLINGADDPRRARASEGAGATAPPANCGEVAPEVHGAAPRMVRSAATGAAQGPARGMGRALAARPPLPRANRLDGVNLLLVEDDATLAGVLENWLALCGAQVTVAGDIATARGHLEGNTPPEIVLCDHFLPDGTGPDLARTLDGPLDGRPDAQPARIMGRRSARALAARPAFCLMSGAVGGAGTLDMRGGTALIDASFAKPLRLGALAAELARLARMVRQERTMACA</sequence>
<dbReference type="PROSITE" id="PS50110">
    <property type="entry name" value="RESPONSE_REGULATORY"/>
    <property type="match status" value="1"/>
</dbReference>
<dbReference type="AlphaFoldDB" id="A0A1U7DK05"/>
<evidence type="ECO:0000256" key="2">
    <source>
        <dbReference type="ARBA" id="ARBA00012438"/>
    </source>
</evidence>
<dbReference type="InterPro" id="IPR001789">
    <property type="entry name" value="Sig_transdc_resp-reg_receiver"/>
</dbReference>
<evidence type="ECO:0000256" key="3">
    <source>
        <dbReference type="PROSITE-ProRule" id="PRU00169"/>
    </source>
</evidence>
<accession>A0A1U7DK05</accession>
<dbReference type="SMART" id="SM00448">
    <property type="entry name" value="REC"/>
    <property type="match status" value="1"/>
</dbReference>
<dbReference type="RefSeq" id="WP_076980365.1">
    <property type="nucleotide sequence ID" value="NZ_CP019124.1"/>
</dbReference>
<keyword evidence="3" id="KW-0597">Phosphoprotein</keyword>
<keyword evidence="6" id="KW-1185">Reference proteome</keyword>
<comment type="catalytic activity">
    <reaction evidence="1">
        <text>ATP + protein L-histidine = ADP + protein N-phospho-L-histidine.</text>
        <dbReference type="EC" id="2.7.13.3"/>
    </reaction>
</comment>
<dbReference type="CDD" id="cd00082">
    <property type="entry name" value="HisKA"/>
    <property type="match status" value="1"/>
</dbReference>
<gene>
    <name evidence="5" type="ORF">BV394_11915</name>
</gene>
<proteinExistence type="predicted"/>
<dbReference type="EC" id="2.7.13.3" evidence="2"/>
<reference evidence="5 6" key="1">
    <citation type="submission" date="2017-01" db="EMBL/GenBank/DDBJ databases">
        <title>Genomic analysis of Xuhuaishuia manganoxidans DY6-4.</title>
        <authorList>
            <person name="Wang X."/>
        </authorList>
    </citation>
    <scope>NUCLEOTIDE SEQUENCE [LARGE SCALE GENOMIC DNA]</scope>
    <source>
        <strain evidence="5 6">DY6-4</strain>
    </source>
</reference>
<evidence type="ECO:0000313" key="6">
    <source>
        <dbReference type="Proteomes" id="UP000187266"/>
    </source>
</evidence>
<dbReference type="EMBL" id="CP019124">
    <property type="protein sequence ID" value="APX90347.1"/>
    <property type="molecule type" value="Genomic_DNA"/>
</dbReference>
<dbReference type="OrthoDB" id="7857827at2"/>
<name>A0A1U7DK05_9RHOB</name>
<dbReference type="InterPro" id="IPR011006">
    <property type="entry name" value="CheY-like_superfamily"/>
</dbReference>